<sequence>MASVTKNDFLIGIPFVEDIHDAVFAIDANSAPGPDDFSRKFYQHCWDIVGGDVVLIVRDFFHSEVNIDILCKVMGRKIIELSSGFLKWQATVKQSCEMELTELSHSFTSAS</sequence>
<comment type="caution">
    <text evidence="1">The sequence shown here is derived from an EMBL/GenBank/DDBJ whole genome shotgun (WGS) entry which is preliminary data.</text>
</comment>
<name>A0AAD9XGA4_9ROSI</name>
<dbReference type="Proteomes" id="UP001280121">
    <property type="component" value="Unassembled WGS sequence"/>
</dbReference>
<gene>
    <name evidence="1" type="ORF">Ddye_005353</name>
</gene>
<proteinExistence type="predicted"/>
<reference evidence="1" key="1">
    <citation type="journal article" date="2023" name="Plant J.">
        <title>Genome sequences and population genomics provide insights into the demographic history, inbreeding, and mutation load of two 'living fossil' tree species of Dipteronia.</title>
        <authorList>
            <person name="Feng Y."/>
            <person name="Comes H.P."/>
            <person name="Chen J."/>
            <person name="Zhu S."/>
            <person name="Lu R."/>
            <person name="Zhang X."/>
            <person name="Li P."/>
            <person name="Qiu J."/>
            <person name="Olsen K.M."/>
            <person name="Qiu Y."/>
        </authorList>
    </citation>
    <scope>NUCLEOTIDE SEQUENCE</scope>
    <source>
        <strain evidence="1">KIB01</strain>
    </source>
</reference>
<organism evidence="1 2">
    <name type="scientific">Dipteronia dyeriana</name>
    <dbReference type="NCBI Taxonomy" id="168575"/>
    <lineage>
        <taxon>Eukaryota</taxon>
        <taxon>Viridiplantae</taxon>
        <taxon>Streptophyta</taxon>
        <taxon>Embryophyta</taxon>
        <taxon>Tracheophyta</taxon>
        <taxon>Spermatophyta</taxon>
        <taxon>Magnoliopsida</taxon>
        <taxon>eudicotyledons</taxon>
        <taxon>Gunneridae</taxon>
        <taxon>Pentapetalae</taxon>
        <taxon>rosids</taxon>
        <taxon>malvids</taxon>
        <taxon>Sapindales</taxon>
        <taxon>Sapindaceae</taxon>
        <taxon>Hippocastanoideae</taxon>
        <taxon>Acereae</taxon>
        <taxon>Dipteronia</taxon>
    </lineage>
</organism>
<accession>A0AAD9XGA4</accession>
<evidence type="ECO:0000313" key="1">
    <source>
        <dbReference type="EMBL" id="KAK2658820.1"/>
    </source>
</evidence>
<dbReference type="AlphaFoldDB" id="A0AAD9XGA4"/>
<evidence type="ECO:0000313" key="2">
    <source>
        <dbReference type="Proteomes" id="UP001280121"/>
    </source>
</evidence>
<protein>
    <submittedName>
        <fullName evidence="1">Uncharacterized protein</fullName>
    </submittedName>
</protein>
<keyword evidence="2" id="KW-1185">Reference proteome</keyword>
<dbReference type="EMBL" id="JANJYI010000002">
    <property type="protein sequence ID" value="KAK2658820.1"/>
    <property type="molecule type" value="Genomic_DNA"/>
</dbReference>